<keyword evidence="2" id="KW-0805">Transcription regulation</keyword>
<sequence length="296" mass="33531">MSEKLNSTSSSDEEANKIKFDISLSSGSESSVNEEVGSEEGASVPGESVLGDNLSPSTENKPRNQDDTAPAINSSHSSGASASTSAVYNKRTLRYKKSLTQGDVTRGELMIPIEYGRKILAEPQKRDGKYKDIEVAFMDHNRQIWPMEAYFSERRSSYMLGLNWDRYVKKFKLEPQDMIFFYHDPAIPTHNHYLMKFEKKGRDSNPTKKPSDPMEIPRRSLEIPRRCPAFPRRSPAFPRRSPPFPRRSLAIPRRRPSDPTEKPSDPKEIASNEKPSDPKEKPSDPTEKPSDPKDTT</sequence>
<dbReference type="PANTHER" id="PTHR31140:SF145">
    <property type="entry name" value="TF-B3 DOMAIN-CONTAINING PROTEIN"/>
    <property type="match status" value="1"/>
</dbReference>
<evidence type="ECO:0000256" key="5">
    <source>
        <dbReference type="ARBA" id="ARBA00023242"/>
    </source>
</evidence>
<feature type="region of interest" description="Disordered" evidence="6">
    <location>
        <begin position="1"/>
        <end position="85"/>
    </location>
</feature>
<feature type="compositionally biased region" description="Low complexity" evidence="6">
    <location>
        <begin position="74"/>
        <end position="85"/>
    </location>
</feature>
<feature type="compositionally biased region" description="Low complexity" evidence="6">
    <location>
        <begin position="226"/>
        <end position="239"/>
    </location>
</feature>
<proteinExistence type="predicted"/>
<evidence type="ECO:0000256" key="6">
    <source>
        <dbReference type="SAM" id="MobiDB-lite"/>
    </source>
</evidence>
<keyword evidence="4" id="KW-0804">Transcription</keyword>
<evidence type="ECO:0000313" key="8">
    <source>
        <dbReference type="EMBL" id="WJZ91192.1"/>
    </source>
</evidence>
<feature type="compositionally biased region" description="Basic and acidic residues" evidence="6">
    <location>
        <begin position="255"/>
        <end position="296"/>
    </location>
</feature>
<name>A0ABY9C8R0_VITVI</name>
<dbReference type="Pfam" id="PF02362">
    <property type="entry name" value="B3"/>
    <property type="match status" value="1"/>
</dbReference>
<feature type="compositionally biased region" description="Low complexity" evidence="6">
    <location>
        <begin position="23"/>
        <end position="49"/>
    </location>
</feature>
<evidence type="ECO:0000256" key="1">
    <source>
        <dbReference type="ARBA" id="ARBA00004123"/>
    </source>
</evidence>
<evidence type="ECO:0000256" key="2">
    <source>
        <dbReference type="ARBA" id="ARBA00023015"/>
    </source>
</evidence>
<protein>
    <recommendedName>
        <fullName evidence="7">TF-B3 domain-containing protein</fullName>
    </recommendedName>
</protein>
<dbReference type="SUPFAM" id="SSF101936">
    <property type="entry name" value="DNA-binding pseudobarrel domain"/>
    <property type="match status" value="1"/>
</dbReference>
<reference evidence="8 9" key="1">
    <citation type="journal article" date="2023" name="Hortic Res">
        <title>The complete reference genome for grapevine (Vitis vinifera L.) genetics and breeding.</title>
        <authorList>
            <person name="Shi X."/>
            <person name="Cao S."/>
            <person name="Wang X."/>
            <person name="Huang S."/>
            <person name="Wang Y."/>
            <person name="Liu Z."/>
            <person name="Liu W."/>
            <person name="Leng X."/>
            <person name="Peng Y."/>
            <person name="Wang N."/>
            <person name="Wang Y."/>
            <person name="Ma Z."/>
            <person name="Xu X."/>
            <person name="Zhang F."/>
            <person name="Xue H."/>
            <person name="Zhong H."/>
            <person name="Wang Y."/>
            <person name="Zhang K."/>
            <person name="Velt A."/>
            <person name="Avia K."/>
            <person name="Holtgrawe D."/>
            <person name="Grimplet J."/>
            <person name="Matus J.T."/>
            <person name="Ware D."/>
            <person name="Wu X."/>
            <person name="Wang H."/>
            <person name="Liu C."/>
            <person name="Fang Y."/>
            <person name="Rustenholz C."/>
            <person name="Cheng Z."/>
            <person name="Xiao H."/>
            <person name="Zhou Y."/>
        </authorList>
    </citation>
    <scope>NUCLEOTIDE SEQUENCE [LARGE SCALE GENOMIC DNA]</scope>
    <source>
        <strain evidence="9">cv. Pinot noir / PN40024</strain>
        <tissue evidence="8">Leaf</tissue>
    </source>
</reference>
<evidence type="ECO:0000256" key="3">
    <source>
        <dbReference type="ARBA" id="ARBA00023125"/>
    </source>
</evidence>
<evidence type="ECO:0000259" key="7">
    <source>
        <dbReference type="Pfam" id="PF02362"/>
    </source>
</evidence>
<feature type="region of interest" description="Disordered" evidence="6">
    <location>
        <begin position="200"/>
        <end position="296"/>
    </location>
</feature>
<dbReference type="EMBL" id="CP126654">
    <property type="protein sequence ID" value="WJZ91192.1"/>
    <property type="molecule type" value="Genomic_DNA"/>
</dbReference>
<comment type="subcellular location">
    <subcellularLocation>
        <location evidence="1">Nucleus</location>
    </subcellularLocation>
</comment>
<evidence type="ECO:0000256" key="4">
    <source>
        <dbReference type="ARBA" id="ARBA00023163"/>
    </source>
</evidence>
<feature type="domain" description="TF-B3" evidence="7">
    <location>
        <begin position="98"/>
        <end position="184"/>
    </location>
</feature>
<dbReference type="InterPro" id="IPR015300">
    <property type="entry name" value="DNA-bd_pseudobarrel_sf"/>
</dbReference>
<feature type="compositionally biased region" description="Basic and acidic residues" evidence="6">
    <location>
        <begin position="200"/>
        <end position="225"/>
    </location>
</feature>
<evidence type="ECO:0000313" key="9">
    <source>
        <dbReference type="Proteomes" id="UP001227230"/>
    </source>
</evidence>
<gene>
    <name evidence="8" type="ORF">VitviT2T_010289</name>
</gene>
<keyword evidence="9" id="KW-1185">Reference proteome</keyword>
<dbReference type="Proteomes" id="UP001227230">
    <property type="component" value="Chromosome 7"/>
</dbReference>
<dbReference type="CDD" id="cd10017">
    <property type="entry name" value="B3_DNA"/>
    <property type="match status" value="1"/>
</dbReference>
<keyword evidence="3" id="KW-0238">DNA-binding</keyword>
<dbReference type="InterPro" id="IPR003340">
    <property type="entry name" value="B3_DNA-bd"/>
</dbReference>
<dbReference type="PANTHER" id="PTHR31140">
    <property type="entry name" value="B3 DOMAIN-CONTAINING TRANSCRIPTION FACTOR ABI3"/>
    <property type="match status" value="1"/>
</dbReference>
<accession>A0ABY9C8R0</accession>
<dbReference type="InterPro" id="IPR044800">
    <property type="entry name" value="LEC2-like"/>
</dbReference>
<dbReference type="Gene3D" id="2.40.330.10">
    <property type="entry name" value="DNA-binding pseudobarrel domain"/>
    <property type="match status" value="1"/>
</dbReference>
<organism evidence="8 9">
    <name type="scientific">Vitis vinifera</name>
    <name type="common">Grape</name>
    <dbReference type="NCBI Taxonomy" id="29760"/>
    <lineage>
        <taxon>Eukaryota</taxon>
        <taxon>Viridiplantae</taxon>
        <taxon>Streptophyta</taxon>
        <taxon>Embryophyta</taxon>
        <taxon>Tracheophyta</taxon>
        <taxon>Spermatophyta</taxon>
        <taxon>Magnoliopsida</taxon>
        <taxon>eudicotyledons</taxon>
        <taxon>Gunneridae</taxon>
        <taxon>Pentapetalae</taxon>
        <taxon>rosids</taxon>
        <taxon>Vitales</taxon>
        <taxon>Vitaceae</taxon>
        <taxon>Viteae</taxon>
        <taxon>Vitis</taxon>
    </lineage>
</organism>
<feature type="compositionally biased region" description="Polar residues" evidence="6">
    <location>
        <begin position="1"/>
        <end position="10"/>
    </location>
</feature>
<keyword evidence="5" id="KW-0539">Nucleus</keyword>